<name>A0AAU9R7J8_THLAR</name>
<dbReference type="PANTHER" id="PTHR48449">
    <property type="entry name" value="DUF1985 DOMAIN-CONTAINING PROTEIN"/>
    <property type="match status" value="1"/>
</dbReference>
<dbReference type="AlphaFoldDB" id="A0AAU9R7J8"/>
<evidence type="ECO:0000259" key="1">
    <source>
        <dbReference type="Pfam" id="PF09331"/>
    </source>
</evidence>
<reference evidence="2 3" key="1">
    <citation type="submission" date="2022-03" db="EMBL/GenBank/DDBJ databases">
        <authorList>
            <person name="Nunn A."/>
            <person name="Chopra R."/>
            <person name="Nunn A."/>
            <person name="Contreras Garrido A."/>
        </authorList>
    </citation>
    <scope>NUCLEOTIDE SEQUENCE [LARGE SCALE GENOMIC DNA]</scope>
</reference>
<protein>
    <recommendedName>
        <fullName evidence="1">DUF1985 domain-containing protein</fullName>
    </recommendedName>
</protein>
<keyword evidence="3" id="KW-1185">Reference proteome</keyword>
<organism evidence="2 3">
    <name type="scientific">Thlaspi arvense</name>
    <name type="common">Field penny-cress</name>
    <dbReference type="NCBI Taxonomy" id="13288"/>
    <lineage>
        <taxon>Eukaryota</taxon>
        <taxon>Viridiplantae</taxon>
        <taxon>Streptophyta</taxon>
        <taxon>Embryophyta</taxon>
        <taxon>Tracheophyta</taxon>
        <taxon>Spermatophyta</taxon>
        <taxon>Magnoliopsida</taxon>
        <taxon>eudicotyledons</taxon>
        <taxon>Gunneridae</taxon>
        <taxon>Pentapetalae</taxon>
        <taxon>rosids</taxon>
        <taxon>malvids</taxon>
        <taxon>Brassicales</taxon>
        <taxon>Brassicaceae</taxon>
        <taxon>Thlaspideae</taxon>
        <taxon>Thlaspi</taxon>
    </lineage>
</organism>
<dbReference type="EMBL" id="OU466857">
    <property type="protein sequence ID" value="CAH2035389.1"/>
    <property type="molecule type" value="Genomic_DNA"/>
</dbReference>
<feature type="domain" description="DUF1985" evidence="1">
    <location>
        <begin position="80"/>
        <end position="135"/>
    </location>
</feature>
<proteinExistence type="predicted"/>
<evidence type="ECO:0000313" key="2">
    <source>
        <dbReference type="EMBL" id="CAH2035389.1"/>
    </source>
</evidence>
<gene>
    <name evidence="2" type="ORF">TAV2_LOCUS3592</name>
</gene>
<dbReference type="InterPro" id="IPR015410">
    <property type="entry name" value="DUF1985"/>
</dbReference>
<dbReference type="Pfam" id="PF09331">
    <property type="entry name" value="DUF1985"/>
    <property type="match status" value="1"/>
</dbReference>
<sequence length="232" mass="26398">MDSQRMMNPDREQGCSGSKTPPSWLFAANCYPLGSPRLNIYSKTNMISQVIGALGLQCRPFPEDLRRVGDKLKASMPPEENQKQLTLAYCILLDGVLICRDKNLTIAPEYVDMMRNMEYFLEFPRGRKSFEKTLSRFILLDRTKKCPLRNLETKTTACYGFPLALQLVFFEAVPMLLTKIPEPENLMEILSDYALHSTITLLHMNDVLEVESGPKQLDVLANIRDKEDSNVG</sequence>
<accession>A0AAU9R7J8</accession>
<evidence type="ECO:0000313" key="3">
    <source>
        <dbReference type="Proteomes" id="UP000836841"/>
    </source>
</evidence>
<dbReference type="Proteomes" id="UP000836841">
    <property type="component" value="Chromosome 1"/>
</dbReference>
<dbReference type="PANTHER" id="PTHR48449:SF1">
    <property type="entry name" value="DUF1985 DOMAIN-CONTAINING PROTEIN"/>
    <property type="match status" value="1"/>
</dbReference>